<gene>
    <name evidence="2" type="ORF">E5676_scaffold8046G00040</name>
</gene>
<proteinExistence type="predicted"/>
<dbReference type="InterPro" id="IPR026960">
    <property type="entry name" value="RVT-Znf"/>
</dbReference>
<dbReference type="Proteomes" id="UP000321947">
    <property type="component" value="Unassembled WGS sequence"/>
</dbReference>
<dbReference type="Pfam" id="PF13966">
    <property type="entry name" value="zf-RVT"/>
    <property type="match status" value="1"/>
</dbReference>
<feature type="domain" description="Reverse transcriptase zinc-binding" evidence="1">
    <location>
        <begin position="169"/>
        <end position="219"/>
    </location>
</feature>
<sequence>MGEGIKIDLLLLDNGASTRDSEEIEEEIIKSLSNLFGPEVRIKPFLKGVLEHEVLNSHQWNSQRINTSFKGFRQVDLLSPFLFLLAVNILSRLISKGVEGNIVELLGLVGSFPSLYLELPWGESEGCVILGSCEKIRKRVPSPVCKSTEKYMRDNLWEGVDEFTVPILAKVPKKVNFFIWQVLLGRVNVDRLVRKRILLDEPFCCMLCRKVEENLDQLF</sequence>
<dbReference type="AlphaFoldDB" id="A0A5D3CRZ5"/>
<protein>
    <recommendedName>
        <fullName evidence="1">Reverse transcriptase zinc-binding domain-containing protein</fullName>
    </recommendedName>
</protein>
<evidence type="ECO:0000313" key="3">
    <source>
        <dbReference type="Proteomes" id="UP000321947"/>
    </source>
</evidence>
<name>A0A5D3CRZ5_CUCMM</name>
<reference evidence="2 3" key="1">
    <citation type="submission" date="2019-08" db="EMBL/GenBank/DDBJ databases">
        <title>Draft genome sequences of two oriental melons (Cucumis melo L. var makuwa).</title>
        <authorList>
            <person name="Kwon S.-Y."/>
        </authorList>
    </citation>
    <scope>NUCLEOTIDE SEQUENCE [LARGE SCALE GENOMIC DNA]</scope>
    <source>
        <strain evidence="3">cv. Chang Bougi</strain>
        <tissue evidence="2">Leaf</tissue>
    </source>
</reference>
<evidence type="ECO:0000313" key="2">
    <source>
        <dbReference type="EMBL" id="TYK14180.1"/>
    </source>
</evidence>
<evidence type="ECO:0000259" key="1">
    <source>
        <dbReference type="Pfam" id="PF13966"/>
    </source>
</evidence>
<accession>A0A5D3CRZ5</accession>
<dbReference type="EMBL" id="SSTD01009450">
    <property type="protein sequence ID" value="TYK14180.1"/>
    <property type="molecule type" value="Genomic_DNA"/>
</dbReference>
<comment type="caution">
    <text evidence="2">The sequence shown here is derived from an EMBL/GenBank/DDBJ whole genome shotgun (WGS) entry which is preliminary data.</text>
</comment>
<organism evidence="2 3">
    <name type="scientific">Cucumis melo var. makuwa</name>
    <name type="common">Oriental melon</name>
    <dbReference type="NCBI Taxonomy" id="1194695"/>
    <lineage>
        <taxon>Eukaryota</taxon>
        <taxon>Viridiplantae</taxon>
        <taxon>Streptophyta</taxon>
        <taxon>Embryophyta</taxon>
        <taxon>Tracheophyta</taxon>
        <taxon>Spermatophyta</taxon>
        <taxon>Magnoliopsida</taxon>
        <taxon>eudicotyledons</taxon>
        <taxon>Gunneridae</taxon>
        <taxon>Pentapetalae</taxon>
        <taxon>rosids</taxon>
        <taxon>fabids</taxon>
        <taxon>Cucurbitales</taxon>
        <taxon>Cucurbitaceae</taxon>
        <taxon>Benincaseae</taxon>
        <taxon>Cucumis</taxon>
    </lineage>
</organism>